<evidence type="ECO:0000313" key="2">
    <source>
        <dbReference type="EMBL" id="CAF0734240.1"/>
    </source>
</evidence>
<evidence type="ECO:0000313" key="3">
    <source>
        <dbReference type="EMBL" id="CAF1572992.1"/>
    </source>
</evidence>
<dbReference type="OrthoDB" id="10409682at2759"/>
<comment type="caution">
    <text evidence="2">The sequence shown here is derived from an EMBL/GenBank/DDBJ whole genome shotgun (WGS) entry which is preliminary data.</text>
</comment>
<evidence type="ECO:0000313" key="5">
    <source>
        <dbReference type="Proteomes" id="UP000663852"/>
    </source>
</evidence>
<gene>
    <name evidence="2" type="ORF">EDS130_LOCUS1321</name>
    <name evidence="3" type="ORF">XAT740_LOCUS44664</name>
</gene>
<feature type="compositionally biased region" description="Basic residues" evidence="1">
    <location>
        <begin position="108"/>
        <end position="117"/>
    </location>
</feature>
<dbReference type="EMBL" id="CAJNOR010005698">
    <property type="protein sequence ID" value="CAF1572992.1"/>
    <property type="molecule type" value="Genomic_DNA"/>
</dbReference>
<evidence type="ECO:0000256" key="1">
    <source>
        <dbReference type="SAM" id="MobiDB-lite"/>
    </source>
</evidence>
<dbReference type="AlphaFoldDB" id="A0A813N4H0"/>
<dbReference type="Proteomes" id="UP000663828">
    <property type="component" value="Unassembled WGS sequence"/>
</dbReference>
<reference evidence="2" key="1">
    <citation type="submission" date="2021-02" db="EMBL/GenBank/DDBJ databases">
        <authorList>
            <person name="Nowell W R."/>
        </authorList>
    </citation>
    <scope>NUCLEOTIDE SEQUENCE</scope>
</reference>
<feature type="region of interest" description="Disordered" evidence="1">
    <location>
        <begin position="88"/>
        <end position="134"/>
    </location>
</feature>
<name>A0A813N4H0_ADIRI</name>
<dbReference type="Proteomes" id="UP000663852">
    <property type="component" value="Unassembled WGS sequence"/>
</dbReference>
<organism evidence="2 5">
    <name type="scientific">Adineta ricciae</name>
    <name type="common">Rotifer</name>
    <dbReference type="NCBI Taxonomy" id="249248"/>
    <lineage>
        <taxon>Eukaryota</taxon>
        <taxon>Metazoa</taxon>
        <taxon>Spiralia</taxon>
        <taxon>Gnathifera</taxon>
        <taxon>Rotifera</taxon>
        <taxon>Eurotatoria</taxon>
        <taxon>Bdelloidea</taxon>
        <taxon>Adinetida</taxon>
        <taxon>Adinetidae</taxon>
        <taxon>Adineta</taxon>
    </lineage>
</organism>
<proteinExistence type="predicted"/>
<sequence length="198" mass="23024">METNRNCVSNKQLTCASLPNIFNTCESKNLIQIQRSSSLHFSTRSCSLKLQSCNREKDKMKVSNPTIGDLLGDDDLFHSRYHHYYSSKRSTRKRHYSSSHHSNNDHYRSKHRRSTHSHRPENFQHPIAPSTTAESTLSSSQVYPYPTFYNYLPISSYGYYCYSNMASYCPCLVSDCCARLYYNETGYESLSVYDHECQ</sequence>
<keyword evidence="4" id="KW-1185">Reference proteome</keyword>
<dbReference type="EMBL" id="CAJNOJ010000003">
    <property type="protein sequence ID" value="CAF0734240.1"/>
    <property type="molecule type" value="Genomic_DNA"/>
</dbReference>
<protein>
    <submittedName>
        <fullName evidence="2">Uncharacterized protein</fullName>
    </submittedName>
</protein>
<accession>A0A813N4H0</accession>
<evidence type="ECO:0000313" key="4">
    <source>
        <dbReference type="Proteomes" id="UP000663828"/>
    </source>
</evidence>
<feature type="compositionally biased region" description="Basic residues" evidence="1">
    <location>
        <begin position="88"/>
        <end position="98"/>
    </location>
</feature>